<protein>
    <submittedName>
        <fullName evidence="1">Uncharacterized protein</fullName>
    </submittedName>
</protein>
<keyword evidence="2" id="KW-1185">Reference proteome</keyword>
<proteinExistence type="predicted"/>
<dbReference type="Proteomes" id="UP000037274">
    <property type="component" value="Unassembled WGS sequence"/>
</dbReference>
<name>A0ABR5HQS7_STRLW</name>
<dbReference type="EMBL" id="LFEH01000212">
    <property type="protein sequence ID" value="KMS66973.1"/>
    <property type="molecule type" value="Genomic_DNA"/>
</dbReference>
<comment type="caution">
    <text evidence="1">The sequence shown here is derived from an EMBL/GenBank/DDBJ whole genome shotgun (WGS) entry which is preliminary data.</text>
</comment>
<sequence>MPGELTLLAAEGSTMRIHEKILQDPQNTCVKAVTIDFSRASDGDELFLTWEPGFFGGKEATLRRD</sequence>
<reference evidence="1 2" key="1">
    <citation type="submission" date="2015-06" db="EMBL/GenBank/DDBJ databases">
        <title>Draft genome sequence of Streptomyces leeuwenhoekii C58, which produces the novel lasso peptide, chaxapeptin.</title>
        <authorList>
            <person name="Yi Y."/>
            <person name="Hai D."/>
            <person name="Jaspars M."/>
            <person name="Sheng H."/>
            <person name="Rateb M.E."/>
            <person name="Bull A."/>
            <person name="Goodfellow M."/>
            <person name="Asenjo J.A."/>
            <person name="Ebel R."/>
        </authorList>
    </citation>
    <scope>NUCLEOTIDE SEQUENCE [LARGE SCALE GENOMIC DNA]</scope>
    <source>
        <strain evidence="1 2">C58</strain>
    </source>
</reference>
<organism evidence="1 2">
    <name type="scientific">Streptomyces leeuwenhoekii</name>
    <dbReference type="NCBI Taxonomy" id="1437453"/>
    <lineage>
        <taxon>Bacteria</taxon>
        <taxon>Bacillati</taxon>
        <taxon>Actinomycetota</taxon>
        <taxon>Actinomycetes</taxon>
        <taxon>Kitasatosporales</taxon>
        <taxon>Streptomycetaceae</taxon>
        <taxon>Streptomyces</taxon>
    </lineage>
</organism>
<accession>A0ABR5HQS7</accession>
<gene>
    <name evidence="1" type="ORF">ACH49_28930</name>
</gene>
<evidence type="ECO:0000313" key="1">
    <source>
        <dbReference type="EMBL" id="KMS66973.1"/>
    </source>
</evidence>
<evidence type="ECO:0000313" key="2">
    <source>
        <dbReference type="Proteomes" id="UP000037274"/>
    </source>
</evidence>